<protein>
    <recommendedName>
        <fullName evidence="4">HTH La-type RNA-binding domain-containing protein</fullName>
    </recommendedName>
</protein>
<proteinExistence type="predicted"/>
<dbReference type="GO" id="GO:0003723">
    <property type="term" value="F:RNA binding"/>
    <property type="evidence" value="ECO:0007669"/>
    <property type="project" value="UniProtKB-UniRule"/>
</dbReference>
<evidence type="ECO:0000313" key="5">
    <source>
        <dbReference type="EMBL" id="ETO28197.1"/>
    </source>
</evidence>
<feature type="compositionally biased region" description="Low complexity" evidence="3">
    <location>
        <begin position="501"/>
        <end position="512"/>
    </location>
</feature>
<gene>
    <name evidence="5" type="ORF">RFI_08937</name>
</gene>
<dbReference type="Gene3D" id="1.10.10.10">
    <property type="entry name" value="Winged helix-like DNA-binding domain superfamily/Winged helix DNA-binding domain"/>
    <property type="match status" value="1"/>
</dbReference>
<dbReference type="InterPro" id="IPR036388">
    <property type="entry name" value="WH-like_DNA-bd_sf"/>
</dbReference>
<feature type="compositionally biased region" description="Basic and acidic residues" evidence="3">
    <location>
        <begin position="81"/>
        <end position="104"/>
    </location>
</feature>
<evidence type="ECO:0000256" key="1">
    <source>
        <dbReference type="ARBA" id="ARBA00022884"/>
    </source>
</evidence>
<feature type="region of interest" description="Disordered" evidence="3">
    <location>
        <begin position="67"/>
        <end position="104"/>
    </location>
</feature>
<keyword evidence="1 2" id="KW-0694">RNA-binding</keyword>
<evidence type="ECO:0000256" key="2">
    <source>
        <dbReference type="PROSITE-ProRule" id="PRU00332"/>
    </source>
</evidence>
<feature type="domain" description="HTH La-type RNA-binding" evidence="4">
    <location>
        <begin position="378"/>
        <end position="467"/>
    </location>
</feature>
<dbReference type="CDD" id="cd07323">
    <property type="entry name" value="LAM"/>
    <property type="match status" value="1"/>
</dbReference>
<dbReference type="Pfam" id="PF05383">
    <property type="entry name" value="La"/>
    <property type="match status" value="1"/>
</dbReference>
<name>X6NS78_RETFI</name>
<dbReference type="Proteomes" id="UP000023152">
    <property type="component" value="Unassembled WGS sequence"/>
</dbReference>
<accession>X6NS78</accession>
<feature type="compositionally biased region" description="Polar residues" evidence="3">
    <location>
        <begin position="539"/>
        <end position="548"/>
    </location>
</feature>
<dbReference type="OrthoDB" id="340227at2759"/>
<dbReference type="PROSITE" id="PS50961">
    <property type="entry name" value="HTH_LA"/>
    <property type="match status" value="1"/>
</dbReference>
<dbReference type="InterPro" id="IPR036390">
    <property type="entry name" value="WH_DNA-bd_sf"/>
</dbReference>
<feature type="compositionally biased region" description="Basic and acidic residues" evidence="3">
    <location>
        <begin position="549"/>
        <end position="559"/>
    </location>
</feature>
<dbReference type="SUPFAM" id="SSF46785">
    <property type="entry name" value="Winged helix' DNA-binding domain"/>
    <property type="match status" value="1"/>
</dbReference>
<keyword evidence="6" id="KW-1185">Reference proteome</keyword>
<organism evidence="5 6">
    <name type="scientific">Reticulomyxa filosa</name>
    <dbReference type="NCBI Taxonomy" id="46433"/>
    <lineage>
        <taxon>Eukaryota</taxon>
        <taxon>Sar</taxon>
        <taxon>Rhizaria</taxon>
        <taxon>Retaria</taxon>
        <taxon>Foraminifera</taxon>
        <taxon>Monothalamids</taxon>
        <taxon>Reticulomyxidae</taxon>
        <taxon>Reticulomyxa</taxon>
    </lineage>
</organism>
<feature type="region of interest" description="Disordered" evidence="3">
    <location>
        <begin position="491"/>
        <end position="559"/>
    </location>
</feature>
<evidence type="ECO:0000313" key="6">
    <source>
        <dbReference type="Proteomes" id="UP000023152"/>
    </source>
</evidence>
<sequence>KKNKTRHNWKLETLLLNGIWTATPTAVSRQQKEGVSQATTSDMVMFDHEVVEKSIQKGEKLFIEMKEKERSVSAPSKRPKYSLDEPIIRQRSDPGPHRPNDTDQNLDHELLIERIKDASKHVHLVRLSGSGVIADKFCVIRNGVFVEAAQQPSQEKVGVIPQPVIEQPQSVVLNPFLPTVTSAVAGRGAYLRPSVGRYLRSTAFQAQMSEAVPFQQDKIGHVYDAKLPKLLPNRGAAYSAPMASTDYLTTTVPQQNVGAFVYDSYDAFQQQDWYRNLIRRRQVAPISWYDDSMINTSFFPLRYAPPVYEYGVNSVPFPGQVQNEGERQGLWYPYNNLTDAPYFLPMVNDFETMKIEGIANHMFDNHTSNTFDFASFLQKIQPKDICKGFEPKEYYFSDKNLSHDEFLQGLMCKHGWVKVRFLVQFPRLKQMQATAQDVVASISSSDILEVMDGKIRRKNDWKKYLPNQETISSPLLKAIAFRIEDHYAKLQQHKQEDSKNTLTDTATTTGNTKSEQQHDTSQNVTDTEERKEAAPTNEIVPTNETIPNNEREISRAVQR</sequence>
<feature type="non-terminal residue" evidence="5">
    <location>
        <position position="1"/>
    </location>
</feature>
<evidence type="ECO:0000256" key="3">
    <source>
        <dbReference type="SAM" id="MobiDB-lite"/>
    </source>
</evidence>
<dbReference type="InterPro" id="IPR006630">
    <property type="entry name" value="La_HTH"/>
</dbReference>
<dbReference type="AlphaFoldDB" id="X6NS78"/>
<dbReference type="EMBL" id="ASPP01006803">
    <property type="protein sequence ID" value="ETO28197.1"/>
    <property type="molecule type" value="Genomic_DNA"/>
</dbReference>
<dbReference type="SMART" id="SM00715">
    <property type="entry name" value="LA"/>
    <property type="match status" value="1"/>
</dbReference>
<evidence type="ECO:0000259" key="4">
    <source>
        <dbReference type="PROSITE" id="PS50961"/>
    </source>
</evidence>
<reference evidence="5 6" key="1">
    <citation type="journal article" date="2013" name="Curr. Biol.">
        <title>The Genome of the Foraminiferan Reticulomyxa filosa.</title>
        <authorList>
            <person name="Glockner G."/>
            <person name="Hulsmann N."/>
            <person name="Schleicher M."/>
            <person name="Noegel A.A."/>
            <person name="Eichinger L."/>
            <person name="Gallinger C."/>
            <person name="Pawlowski J."/>
            <person name="Sierra R."/>
            <person name="Euteneuer U."/>
            <person name="Pillet L."/>
            <person name="Moustafa A."/>
            <person name="Platzer M."/>
            <person name="Groth M."/>
            <person name="Szafranski K."/>
            <person name="Schliwa M."/>
        </authorList>
    </citation>
    <scope>NUCLEOTIDE SEQUENCE [LARGE SCALE GENOMIC DNA]</scope>
</reference>
<comment type="caution">
    <text evidence="5">The sequence shown here is derived from an EMBL/GenBank/DDBJ whole genome shotgun (WGS) entry which is preliminary data.</text>
</comment>